<dbReference type="Proteomes" id="UP000604825">
    <property type="component" value="Unassembled WGS sequence"/>
</dbReference>
<dbReference type="EMBL" id="CAJGYO010000009">
    <property type="protein sequence ID" value="CAD6253448.1"/>
    <property type="molecule type" value="Genomic_DNA"/>
</dbReference>
<accession>A0A811Q9P2</accession>
<evidence type="ECO:0000256" key="1">
    <source>
        <dbReference type="SAM" id="MobiDB-lite"/>
    </source>
</evidence>
<name>A0A811Q9P2_9POAL</name>
<dbReference type="AlphaFoldDB" id="A0A811Q9P2"/>
<proteinExistence type="predicted"/>
<evidence type="ECO:0000313" key="3">
    <source>
        <dbReference type="Proteomes" id="UP000604825"/>
    </source>
</evidence>
<protein>
    <submittedName>
        <fullName evidence="2">Uncharacterized protein</fullName>
    </submittedName>
</protein>
<feature type="region of interest" description="Disordered" evidence="1">
    <location>
        <begin position="1"/>
        <end position="20"/>
    </location>
</feature>
<evidence type="ECO:0000313" key="2">
    <source>
        <dbReference type="EMBL" id="CAD6253448.1"/>
    </source>
</evidence>
<keyword evidence="3" id="KW-1185">Reference proteome</keyword>
<gene>
    <name evidence="2" type="ORF">NCGR_LOCUS37073</name>
</gene>
<sequence length="78" mass="7665">MATRAASASAFASPLSPSATTTALSSSAARAGIARWAAKAVGCASTRTNNRGPTCVGGKAGWGLWTWHGATGNGAETL</sequence>
<reference evidence="2" key="1">
    <citation type="submission" date="2020-10" db="EMBL/GenBank/DDBJ databases">
        <authorList>
            <person name="Han B."/>
            <person name="Lu T."/>
            <person name="Zhao Q."/>
            <person name="Huang X."/>
            <person name="Zhao Y."/>
        </authorList>
    </citation>
    <scope>NUCLEOTIDE SEQUENCE</scope>
</reference>
<organism evidence="2 3">
    <name type="scientific">Miscanthus lutarioriparius</name>
    <dbReference type="NCBI Taxonomy" id="422564"/>
    <lineage>
        <taxon>Eukaryota</taxon>
        <taxon>Viridiplantae</taxon>
        <taxon>Streptophyta</taxon>
        <taxon>Embryophyta</taxon>
        <taxon>Tracheophyta</taxon>
        <taxon>Spermatophyta</taxon>
        <taxon>Magnoliopsida</taxon>
        <taxon>Liliopsida</taxon>
        <taxon>Poales</taxon>
        <taxon>Poaceae</taxon>
        <taxon>PACMAD clade</taxon>
        <taxon>Panicoideae</taxon>
        <taxon>Andropogonodae</taxon>
        <taxon>Andropogoneae</taxon>
        <taxon>Saccharinae</taxon>
        <taxon>Miscanthus</taxon>
    </lineage>
</organism>
<comment type="caution">
    <text evidence="2">The sequence shown here is derived from an EMBL/GenBank/DDBJ whole genome shotgun (WGS) entry which is preliminary data.</text>
</comment>